<name>A0ABT4CK53_9CLOT</name>
<keyword evidence="2" id="KW-1185">Reference proteome</keyword>
<comment type="caution">
    <text evidence="1">The sequence shown here is derived from an EMBL/GenBank/DDBJ whole genome shotgun (WGS) entry which is preliminary data.</text>
</comment>
<sequence>MPNFKLNDLKEIKVGNLPAAKLGIIDSLSGEDSHKNQIAPQHIVSYRQGHELGSQIENLLKGDQSVRSYKVED</sequence>
<organism evidence="1 2">
    <name type="scientific">Clostridium ganghwense</name>
    <dbReference type="NCBI Taxonomy" id="312089"/>
    <lineage>
        <taxon>Bacteria</taxon>
        <taxon>Bacillati</taxon>
        <taxon>Bacillota</taxon>
        <taxon>Clostridia</taxon>
        <taxon>Eubacteriales</taxon>
        <taxon>Clostridiaceae</taxon>
        <taxon>Clostridium</taxon>
    </lineage>
</organism>
<accession>A0ABT4CK53</accession>
<evidence type="ECO:0000313" key="2">
    <source>
        <dbReference type="Proteomes" id="UP001079657"/>
    </source>
</evidence>
<reference evidence="1" key="1">
    <citation type="submission" date="2022-12" db="EMBL/GenBank/DDBJ databases">
        <authorList>
            <person name="Wang J."/>
        </authorList>
    </citation>
    <scope>NUCLEOTIDE SEQUENCE</scope>
    <source>
        <strain evidence="1">HY-42-06</strain>
    </source>
</reference>
<dbReference type="EMBL" id="JAPQES010000001">
    <property type="protein sequence ID" value="MCY6369429.1"/>
    <property type="molecule type" value="Genomic_DNA"/>
</dbReference>
<protein>
    <submittedName>
        <fullName evidence="1">Uncharacterized protein</fullName>
    </submittedName>
</protein>
<proteinExistence type="predicted"/>
<evidence type="ECO:0000313" key="1">
    <source>
        <dbReference type="EMBL" id="MCY6369429.1"/>
    </source>
</evidence>
<dbReference type="Proteomes" id="UP001079657">
    <property type="component" value="Unassembled WGS sequence"/>
</dbReference>
<dbReference type="RefSeq" id="WP_268047789.1">
    <property type="nucleotide sequence ID" value="NZ_JAPQES010000001.1"/>
</dbReference>
<gene>
    <name evidence="1" type="ORF">OXH55_02050</name>
</gene>